<dbReference type="InterPro" id="IPR004274">
    <property type="entry name" value="FCP1_dom"/>
</dbReference>
<feature type="domain" description="FCP1 homology" evidence="1">
    <location>
        <begin position="140"/>
        <end position="336"/>
    </location>
</feature>
<comment type="caution">
    <text evidence="2">The sequence shown here is derived from an EMBL/GenBank/DDBJ whole genome shotgun (WGS) entry which is preliminary data.</text>
</comment>
<dbReference type="Proteomes" id="UP000311919">
    <property type="component" value="Unassembled WGS sequence"/>
</dbReference>
<proteinExistence type="predicted"/>
<reference evidence="2 3" key="1">
    <citation type="submission" date="2019-03" db="EMBL/GenBank/DDBJ databases">
        <title>An improved genome assembly of the fluke Schistosoma japonicum.</title>
        <authorList>
            <person name="Hu W."/>
            <person name="Luo F."/>
            <person name="Yin M."/>
            <person name="Mo X."/>
            <person name="Sun C."/>
            <person name="Wu Q."/>
            <person name="Zhu B."/>
            <person name="Xiang M."/>
            <person name="Wang J."/>
            <person name="Wang Y."/>
            <person name="Zhang T."/>
            <person name="Xu B."/>
            <person name="Zheng H."/>
            <person name="Feng Z."/>
        </authorList>
    </citation>
    <scope>NUCLEOTIDE SEQUENCE [LARGE SCALE GENOMIC DNA]</scope>
    <source>
        <strain evidence="2">HuSjv2</strain>
        <tissue evidence="2">Worms</tissue>
    </source>
</reference>
<sequence>MSGTSDYDKLVLQLKYNGQLIVVDCLSCDNSISDLKGELFKITGVLPINQKILGLRTINNTPVSDFTTLSCLVLKPGMKLMLIGSTQEDILKVNNTEDTSDVVDDFEFKEEDTQLHSVPENIKKVTRRCEAYRPRKLSEFRDGKKLLVLDLDYTIFDHLTPAESAHQLARPYLMEFLTRAYVHYDIAIWSATSITWILAKLSQLSIIPLHVAKTFQHRNYLVDSTTSTADNSILQGINITDDQHNGSFRIALILDSSDMISVNFTAHGIKEVKPLAVIWTNHSQWGPHNTIMLDDVRRNFVMNPQSGLRIRSYRDAHINYLHDRELLHLINYLELIAINEKDFTKLNHNHWERYVQKHYKQLNTLKCKQKKQLKCCQVDEITNNQLSTIQLPTSNITSITSSSLSSIYSSTVNSNVSSISSSSSSHCRVYELEEFPINSTTHISSTSSSTTITCSLTSGQKRVHGKNNEINSSDNDDAPVAVVIVQDDNHSIDTYQLCDVINEFNEEERSGGEGDKN</sequence>
<evidence type="ECO:0000259" key="1">
    <source>
        <dbReference type="PROSITE" id="PS50969"/>
    </source>
</evidence>
<dbReference type="AlphaFoldDB" id="A0A4Z2CM87"/>
<dbReference type="Gene3D" id="3.10.20.90">
    <property type="entry name" value="Phosphatidylinositol 3-kinase Catalytic Subunit, Chain A, domain 1"/>
    <property type="match status" value="1"/>
</dbReference>
<accession>A0A4Z2CM87</accession>
<dbReference type="InterPro" id="IPR036412">
    <property type="entry name" value="HAD-like_sf"/>
</dbReference>
<gene>
    <name evidence="2" type="ORF">EWB00_009347</name>
</gene>
<dbReference type="GO" id="GO:0090364">
    <property type="term" value="P:regulation of proteasome assembly"/>
    <property type="evidence" value="ECO:0007669"/>
    <property type="project" value="InterPro"/>
</dbReference>
<dbReference type="PROSITE" id="PS50969">
    <property type="entry name" value="FCP1"/>
    <property type="match status" value="1"/>
</dbReference>
<dbReference type="Gene3D" id="3.40.50.1000">
    <property type="entry name" value="HAD superfamily/HAD-like"/>
    <property type="match status" value="1"/>
</dbReference>
<dbReference type="PANTHER" id="PTHR48493">
    <property type="entry name" value="UBIQUITIN-LIKE DOMAIN-CONTAINING CTD PHOSPHATASE 1"/>
    <property type="match status" value="1"/>
</dbReference>
<dbReference type="InterPro" id="IPR029071">
    <property type="entry name" value="Ubiquitin-like_domsf"/>
</dbReference>
<dbReference type="STRING" id="6182.A0A4Z2CM87"/>
<dbReference type="InterPro" id="IPR023214">
    <property type="entry name" value="HAD_sf"/>
</dbReference>
<evidence type="ECO:0000313" key="3">
    <source>
        <dbReference type="Proteomes" id="UP000311919"/>
    </source>
</evidence>
<dbReference type="Pfam" id="PF03031">
    <property type="entry name" value="NIF"/>
    <property type="match status" value="2"/>
</dbReference>
<dbReference type="InterPro" id="IPR051658">
    <property type="entry name" value="UBLCP1"/>
</dbReference>
<name>A0A4Z2CM87_SCHJA</name>
<keyword evidence="3" id="KW-1185">Reference proteome</keyword>
<organism evidence="2 3">
    <name type="scientific">Schistosoma japonicum</name>
    <name type="common">Blood fluke</name>
    <dbReference type="NCBI Taxonomy" id="6182"/>
    <lineage>
        <taxon>Eukaryota</taxon>
        <taxon>Metazoa</taxon>
        <taxon>Spiralia</taxon>
        <taxon>Lophotrochozoa</taxon>
        <taxon>Platyhelminthes</taxon>
        <taxon>Trematoda</taxon>
        <taxon>Digenea</taxon>
        <taxon>Strigeidida</taxon>
        <taxon>Schistosomatoidea</taxon>
        <taxon>Schistosomatidae</taxon>
        <taxon>Schistosoma</taxon>
    </lineage>
</organism>
<dbReference type="PANTHER" id="PTHR48493:SF1">
    <property type="entry name" value="UBIQUITIN-LIKE DOMAIN-CONTAINING CTD PHOSPHATASE 1"/>
    <property type="match status" value="1"/>
</dbReference>
<dbReference type="SUPFAM" id="SSF56784">
    <property type="entry name" value="HAD-like"/>
    <property type="match status" value="1"/>
</dbReference>
<dbReference type="SUPFAM" id="SSF54236">
    <property type="entry name" value="Ubiquitin-like"/>
    <property type="match status" value="1"/>
</dbReference>
<protein>
    <submittedName>
        <fullName evidence="2">Ubiquitin-like domain-containing CTD phosphatase 1 isoform 2</fullName>
    </submittedName>
</protein>
<evidence type="ECO:0000313" key="2">
    <source>
        <dbReference type="EMBL" id="TNN05311.1"/>
    </source>
</evidence>
<dbReference type="SMART" id="SM00577">
    <property type="entry name" value="CPDc"/>
    <property type="match status" value="1"/>
</dbReference>
<dbReference type="EMBL" id="SKCS01000549">
    <property type="protein sequence ID" value="TNN05311.1"/>
    <property type="molecule type" value="Genomic_DNA"/>
</dbReference>
<dbReference type="OrthoDB" id="1711508at2759"/>